<dbReference type="Proteomes" id="UP000694560">
    <property type="component" value="Unplaced"/>
</dbReference>
<dbReference type="PANTHER" id="PTHR14388:SF9">
    <property type="entry name" value="SH2 DOMAIN-CONTAINING PROTEIN 2A"/>
    <property type="match status" value="1"/>
</dbReference>
<feature type="domain" description="SH2" evidence="4">
    <location>
        <begin position="104"/>
        <end position="195"/>
    </location>
</feature>
<dbReference type="GO" id="GO:0005737">
    <property type="term" value="C:cytoplasm"/>
    <property type="evidence" value="ECO:0007669"/>
    <property type="project" value="TreeGrafter"/>
</dbReference>
<feature type="region of interest" description="Disordered" evidence="3">
    <location>
        <begin position="203"/>
        <end position="235"/>
    </location>
</feature>
<protein>
    <submittedName>
        <fullName evidence="5">SH2 domain containing 2A</fullName>
    </submittedName>
</protein>
<dbReference type="PROSITE" id="PS50001">
    <property type="entry name" value="SH2"/>
    <property type="match status" value="1"/>
</dbReference>
<dbReference type="Ensembl" id="ENSMCST00000010126.1">
    <property type="protein sequence ID" value="ENSMCSP00000009883.1"/>
    <property type="gene ID" value="ENSMCSG00000006948.1"/>
</dbReference>
<feature type="region of interest" description="Disordered" evidence="3">
    <location>
        <begin position="1"/>
        <end position="80"/>
    </location>
</feature>
<dbReference type="PANTHER" id="PTHR14388">
    <property type="entry name" value="T CELL-SPECIFIC ADAPTER PROTEIN TSAD"/>
    <property type="match status" value="1"/>
</dbReference>
<name>A0A8C5X4G3_9PASS</name>
<sequence length="365" mass="40645">MLTQVFGESRGISWSSQTLQTSPQGRPLHPEPFSPHSLAQGTPWMTTTPSSSPSNPSVRTAWPEPSQQPAQRPAKGTAHYPSTSLWFQQTQAQRLGPKGELPAWFHGFISRREAEELLQDQPLGCFLVRFSESTVGFVLSYRGRDRCRHFVLDQLPDGRYVILGERRAHAELAELLQHHAMAPVTPYHEFLTVPLPCGWVSTTESPGSPGSIPATRTGRFKAKRSARPDPPAPPEAKYQQLMRFHIYAEPQEDIAPNRCEPGKPSPEEPIPFYAMARGWSPRAQPEENIYSEVAVARQDLPTAPQNAFSTLSPKPRLHRRLFRSVSSQDCKRRQLSAAPSVDRKDRAASSTGTQVSTTGPCRSIL</sequence>
<evidence type="ECO:0000313" key="6">
    <source>
        <dbReference type="Proteomes" id="UP000694560"/>
    </source>
</evidence>
<feature type="compositionally biased region" description="Low complexity" evidence="3">
    <location>
        <begin position="42"/>
        <end position="57"/>
    </location>
</feature>
<keyword evidence="6" id="KW-1185">Reference proteome</keyword>
<reference evidence="5" key="1">
    <citation type="submission" date="2025-08" db="UniProtKB">
        <authorList>
            <consortium name="Ensembl"/>
        </authorList>
    </citation>
    <scope>IDENTIFICATION</scope>
</reference>
<dbReference type="SMART" id="SM00252">
    <property type="entry name" value="SH2"/>
    <property type="match status" value="1"/>
</dbReference>
<dbReference type="PRINTS" id="PR00401">
    <property type="entry name" value="SH2DOMAIN"/>
</dbReference>
<dbReference type="SUPFAM" id="SSF55550">
    <property type="entry name" value="SH2 domain"/>
    <property type="match status" value="1"/>
</dbReference>
<dbReference type="InterPro" id="IPR036860">
    <property type="entry name" value="SH2_dom_sf"/>
</dbReference>
<dbReference type="InterPro" id="IPR000980">
    <property type="entry name" value="SH2"/>
</dbReference>
<feature type="compositionally biased region" description="Polar residues" evidence="3">
    <location>
        <begin position="12"/>
        <end position="24"/>
    </location>
</feature>
<evidence type="ECO:0000256" key="1">
    <source>
        <dbReference type="ARBA" id="ARBA00022999"/>
    </source>
</evidence>
<evidence type="ECO:0000256" key="3">
    <source>
        <dbReference type="SAM" id="MobiDB-lite"/>
    </source>
</evidence>
<evidence type="ECO:0000313" key="5">
    <source>
        <dbReference type="Ensembl" id="ENSMCSP00000009883.1"/>
    </source>
</evidence>
<keyword evidence="1 2" id="KW-0727">SH2 domain</keyword>
<evidence type="ECO:0000256" key="2">
    <source>
        <dbReference type="PROSITE-ProRule" id="PRU00191"/>
    </source>
</evidence>
<dbReference type="AlphaFoldDB" id="A0A8C5X4G3"/>
<organism evidence="5 6">
    <name type="scientific">Malurus cyaneus samueli</name>
    <dbReference type="NCBI Taxonomy" id="2593467"/>
    <lineage>
        <taxon>Eukaryota</taxon>
        <taxon>Metazoa</taxon>
        <taxon>Chordata</taxon>
        <taxon>Craniata</taxon>
        <taxon>Vertebrata</taxon>
        <taxon>Euteleostomi</taxon>
        <taxon>Archelosauria</taxon>
        <taxon>Archosauria</taxon>
        <taxon>Dinosauria</taxon>
        <taxon>Saurischia</taxon>
        <taxon>Theropoda</taxon>
        <taxon>Coelurosauria</taxon>
        <taxon>Aves</taxon>
        <taxon>Neognathae</taxon>
        <taxon>Neoaves</taxon>
        <taxon>Telluraves</taxon>
        <taxon>Australaves</taxon>
        <taxon>Passeriformes</taxon>
        <taxon>Meliphagoidea</taxon>
        <taxon>Maluridae</taxon>
        <taxon>Malurus</taxon>
    </lineage>
</organism>
<dbReference type="OrthoDB" id="6108017at2759"/>
<feature type="compositionally biased region" description="Polar residues" evidence="3">
    <location>
        <begin position="348"/>
        <end position="365"/>
    </location>
</feature>
<dbReference type="Pfam" id="PF00017">
    <property type="entry name" value="SH2"/>
    <property type="match status" value="1"/>
</dbReference>
<proteinExistence type="predicted"/>
<evidence type="ECO:0000259" key="4">
    <source>
        <dbReference type="PROSITE" id="PS50001"/>
    </source>
</evidence>
<feature type="region of interest" description="Disordered" evidence="3">
    <location>
        <begin position="323"/>
        <end position="365"/>
    </location>
</feature>
<accession>A0A8C5X4G3</accession>
<dbReference type="Gene3D" id="3.30.505.10">
    <property type="entry name" value="SH2 domain"/>
    <property type="match status" value="1"/>
</dbReference>
<reference evidence="5" key="2">
    <citation type="submission" date="2025-09" db="UniProtKB">
        <authorList>
            <consortium name="Ensembl"/>
        </authorList>
    </citation>
    <scope>IDENTIFICATION</scope>
</reference>
<dbReference type="FunFam" id="3.30.505.10:FF:000103">
    <property type="entry name" value="Si:ch73-109i22.2"/>
    <property type="match status" value="1"/>
</dbReference>